<sequence>MAASCPSSTAVFSLRSARRADSLTSYHSHHSGRPALSLRQDMQDPPVIQIEELDETPFSQSFSELFEYYFISNVESFLPALPERSMDINLDGAIPERSMEMLLDVAEPLEFKDPMIETSFNVEQITNLKELDSQWDDDEIDEIIVISPRLTNRLSPLSITRQDGPSRPDTSTGVMPLQTPKVQEITPTLSSLKDFDLLDYTNISAHLLPISFIRHKESRHVYVIKRFVTTTTQDMLQELSVLETLDDLDCPFVPRIRWRVFDEHGVGIITDSHPGGSLLYYVLQDGPLDDDNLLLCASEIAEAISTLHSVGIRHRDLNPSNILIGSDGHFCLTGFDFACSPYPKRSSVIPAKDGSNAKQVPTRDYEYRAPELLLGWTEDEAVDSWSFGCLLYFMAVGKHAFEFGLLEPRNKILTQVAFSSEWCRSESRQIIGDLISECMECNPRLRLNVHSIKAHPYFASMDWAKLRQQGYQGALYAFASSPTSEHENAAPYIPSAYNFSNRVPSVQRLAQAIAATTPDSTSPLLQGNIKDPSPQMLLEENVEEPSPQVSDDQKTPVEPENFNRFSSTSSSSDLKPASLYSLQARHSVQDLLPKIFRSPSLDEHALEESKSRFSHPEISIERSPIVRVPSYQRLTGANVDMRPEERMALFWENIDQDVKVVKPSPKHWFGKTTTIMEAPPSPPSPLNLTSSIYEPAYPGGSRYRKLRKQRSSIITSQTQRISQLFTRASMSNLSQNKSHKIRRPKSTPVLHTDDKLQTLSSDNRMNKVEEHSPLQRVGEKENVPLQLPSGIKQIGNGIGYTFKHSVPDVCKTKASICSGNGGNMAGIGSGSRLGLV</sequence>
<gene>
    <name evidence="11" type="ORF">D9758_012843</name>
</gene>
<accession>A0A8H5FIW1</accession>
<comment type="caution">
    <text evidence="11">The sequence shown here is derived from an EMBL/GenBank/DDBJ whole genome shotgun (WGS) entry which is preliminary data.</text>
</comment>
<evidence type="ECO:0000256" key="1">
    <source>
        <dbReference type="ARBA" id="ARBA00012513"/>
    </source>
</evidence>
<dbReference type="PROSITE" id="PS50011">
    <property type="entry name" value="PROTEIN_KINASE_DOM"/>
    <property type="match status" value="1"/>
</dbReference>
<evidence type="ECO:0000256" key="2">
    <source>
        <dbReference type="ARBA" id="ARBA00022527"/>
    </source>
</evidence>
<dbReference type="GO" id="GO:0035556">
    <property type="term" value="P:intracellular signal transduction"/>
    <property type="evidence" value="ECO:0007669"/>
    <property type="project" value="TreeGrafter"/>
</dbReference>
<dbReference type="InterPro" id="IPR011009">
    <property type="entry name" value="Kinase-like_dom_sf"/>
</dbReference>
<dbReference type="EC" id="2.7.11.1" evidence="1"/>
<dbReference type="SUPFAM" id="SSF56112">
    <property type="entry name" value="Protein kinase-like (PK-like)"/>
    <property type="match status" value="1"/>
</dbReference>
<dbReference type="Gene3D" id="1.10.510.10">
    <property type="entry name" value="Transferase(Phosphotransferase) domain 1"/>
    <property type="match status" value="1"/>
</dbReference>
<dbReference type="InterPro" id="IPR050236">
    <property type="entry name" value="Ser_Thr_kinase_AGC"/>
</dbReference>
<dbReference type="Proteomes" id="UP000559256">
    <property type="component" value="Unassembled WGS sequence"/>
</dbReference>
<evidence type="ECO:0000256" key="8">
    <source>
        <dbReference type="ARBA" id="ARBA00048679"/>
    </source>
</evidence>
<dbReference type="EMBL" id="JAACJM010000198">
    <property type="protein sequence ID" value="KAF5338232.1"/>
    <property type="molecule type" value="Genomic_DNA"/>
</dbReference>
<evidence type="ECO:0000256" key="9">
    <source>
        <dbReference type="SAM" id="MobiDB-lite"/>
    </source>
</evidence>
<keyword evidence="12" id="KW-1185">Reference proteome</keyword>
<evidence type="ECO:0000256" key="5">
    <source>
        <dbReference type="ARBA" id="ARBA00022777"/>
    </source>
</evidence>
<dbReference type="PANTHER" id="PTHR24356">
    <property type="entry name" value="SERINE/THREONINE-PROTEIN KINASE"/>
    <property type="match status" value="1"/>
</dbReference>
<keyword evidence="3" id="KW-0808">Transferase</keyword>
<organism evidence="11 12">
    <name type="scientific">Tetrapyrgos nigripes</name>
    <dbReference type="NCBI Taxonomy" id="182062"/>
    <lineage>
        <taxon>Eukaryota</taxon>
        <taxon>Fungi</taxon>
        <taxon>Dikarya</taxon>
        <taxon>Basidiomycota</taxon>
        <taxon>Agaricomycotina</taxon>
        <taxon>Agaricomycetes</taxon>
        <taxon>Agaricomycetidae</taxon>
        <taxon>Agaricales</taxon>
        <taxon>Marasmiineae</taxon>
        <taxon>Marasmiaceae</taxon>
        <taxon>Tetrapyrgos</taxon>
    </lineage>
</organism>
<evidence type="ECO:0000313" key="11">
    <source>
        <dbReference type="EMBL" id="KAF5338232.1"/>
    </source>
</evidence>
<dbReference type="PANTHER" id="PTHR24356:SF1">
    <property type="entry name" value="SERINE_THREONINE-PROTEIN KINASE GREATWALL"/>
    <property type="match status" value="1"/>
</dbReference>
<reference evidence="11 12" key="1">
    <citation type="journal article" date="2020" name="ISME J.">
        <title>Uncovering the hidden diversity of litter-decomposition mechanisms in mushroom-forming fungi.</title>
        <authorList>
            <person name="Floudas D."/>
            <person name="Bentzer J."/>
            <person name="Ahren D."/>
            <person name="Johansson T."/>
            <person name="Persson P."/>
            <person name="Tunlid A."/>
        </authorList>
    </citation>
    <scope>NUCLEOTIDE SEQUENCE [LARGE SCALE GENOMIC DNA]</scope>
    <source>
        <strain evidence="11 12">CBS 291.85</strain>
    </source>
</reference>
<dbReference type="GO" id="GO:0004674">
    <property type="term" value="F:protein serine/threonine kinase activity"/>
    <property type="evidence" value="ECO:0007669"/>
    <property type="project" value="UniProtKB-KW"/>
</dbReference>
<feature type="region of interest" description="Disordered" evidence="9">
    <location>
        <begin position="541"/>
        <end position="574"/>
    </location>
</feature>
<evidence type="ECO:0000256" key="7">
    <source>
        <dbReference type="ARBA" id="ARBA00047899"/>
    </source>
</evidence>
<keyword evidence="6" id="KW-0067">ATP-binding</keyword>
<keyword evidence="2" id="KW-0723">Serine/threonine-protein kinase</keyword>
<dbReference type="GO" id="GO:0005524">
    <property type="term" value="F:ATP binding"/>
    <property type="evidence" value="ECO:0007669"/>
    <property type="project" value="UniProtKB-KW"/>
</dbReference>
<dbReference type="OrthoDB" id="347657at2759"/>
<evidence type="ECO:0000313" key="12">
    <source>
        <dbReference type="Proteomes" id="UP000559256"/>
    </source>
</evidence>
<keyword evidence="5" id="KW-0418">Kinase</keyword>
<dbReference type="Pfam" id="PF00069">
    <property type="entry name" value="Pkinase"/>
    <property type="match status" value="1"/>
</dbReference>
<dbReference type="AlphaFoldDB" id="A0A8H5FIW1"/>
<name>A0A8H5FIW1_9AGAR</name>
<keyword evidence="4" id="KW-0547">Nucleotide-binding</keyword>
<evidence type="ECO:0000256" key="6">
    <source>
        <dbReference type="ARBA" id="ARBA00022840"/>
    </source>
</evidence>
<dbReference type="InterPro" id="IPR000719">
    <property type="entry name" value="Prot_kinase_dom"/>
</dbReference>
<comment type="catalytic activity">
    <reaction evidence="8">
        <text>L-seryl-[protein] + ATP = O-phospho-L-seryl-[protein] + ADP + H(+)</text>
        <dbReference type="Rhea" id="RHEA:17989"/>
        <dbReference type="Rhea" id="RHEA-COMP:9863"/>
        <dbReference type="Rhea" id="RHEA-COMP:11604"/>
        <dbReference type="ChEBI" id="CHEBI:15378"/>
        <dbReference type="ChEBI" id="CHEBI:29999"/>
        <dbReference type="ChEBI" id="CHEBI:30616"/>
        <dbReference type="ChEBI" id="CHEBI:83421"/>
        <dbReference type="ChEBI" id="CHEBI:456216"/>
        <dbReference type="EC" id="2.7.11.1"/>
    </reaction>
</comment>
<feature type="domain" description="Protein kinase" evidence="10">
    <location>
        <begin position="195"/>
        <end position="458"/>
    </location>
</feature>
<evidence type="ECO:0000256" key="3">
    <source>
        <dbReference type="ARBA" id="ARBA00022679"/>
    </source>
</evidence>
<protein>
    <recommendedName>
        <fullName evidence="1">non-specific serine/threonine protein kinase</fullName>
        <ecNumber evidence="1">2.7.11.1</ecNumber>
    </recommendedName>
</protein>
<evidence type="ECO:0000259" key="10">
    <source>
        <dbReference type="PROSITE" id="PS50011"/>
    </source>
</evidence>
<proteinExistence type="predicted"/>
<evidence type="ECO:0000256" key="4">
    <source>
        <dbReference type="ARBA" id="ARBA00022741"/>
    </source>
</evidence>
<comment type="catalytic activity">
    <reaction evidence="7">
        <text>L-threonyl-[protein] + ATP = O-phospho-L-threonyl-[protein] + ADP + H(+)</text>
        <dbReference type="Rhea" id="RHEA:46608"/>
        <dbReference type="Rhea" id="RHEA-COMP:11060"/>
        <dbReference type="Rhea" id="RHEA-COMP:11605"/>
        <dbReference type="ChEBI" id="CHEBI:15378"/>
        <dbReference type="ChEBI" id="CHEBI:30013"/>
        <dbReference type="ChEBI" id="CHEBI:30616"/>
        <dbReference type="ChEBI" id="CHEBI:61977"/>
        <dbReference type="ChEBI" id="CHEBI:456216"/>
        <dbReference type="EC" id="2.7.11.1"/>
    </reaction>
</comment>